<dbReference type="EMBL" id="CAMPGE010002375">
    <property type="protein sequence ID" value="CAI2361175.1"/>
    <property type="molecule type" value="Genomic_DNA"/>
</dbReference>
<reference evidence="12" key="1">
    <citation type="submission" date="2023-07" db="EMBL/GenBank/DDBJ databases">
        <authorList>
            <consortium name="AG Swart"/>
            <person name="Singh M."/>
            <person name="Singh A."/>
            <person name="Seah K."/>
            <person name="Emmerich C."/>
        </authorList>
    </citation>
    <scope>NUCLEOTIDE SEQUENCE</scope>
    <source>
        <strain evidence="12">DP1</strain>
    </source>
</reference>
<proteinExistence type="inferred from homology"/>
<evidence type="ECO:0000256" key="4">
    <source>
        <dbReference type="ARBA" id="ARBA00022490"/>
    </source>
</evidence>
<comment type="subcellular location">
    <subcellularLocation>
        <location evidence="1">Cytoplasm</location>
    </subcellularLocation>
    <subcellularLocation>
        <location evidence="2">Nucleus</location>
        <location evidence="2">Nucleolus</location>
    </subcellularLocation>
</comment>
<dbReference type="InterPro" id="IPR026258">
    <property type="entry name" value="SRP68"/>
</dbReference>
<dbReference type="GO" id="GO:0005786">
    <property type="term" value="C:signal recognition particle, endoplasmic reticulum targeting"/>
    <property type="evidence" value="ECO:0007669"/>
    <property type="project" value="UniProtKB-KW"/>
</dbReference>
<dbReference type="PANTHER" id="PTHR12860:SF0">
    <property type="entry name" value="SIGNAL RECOGNITION PARTICLE SUBUNIT SRP68"/>
    <property type="match status" value="1"/>
</dbReference>
<keyword evidence="8" id="KW-0687">Ribonucleoprotein</keyword>
<dbReference type="InterPro" id="IPR034652">
    <property type="entry name" value="SRP68-RBD"/>
</dbReference>
<dbReference type="Proteomes" id="UP001295684">
    <property type="component" value="Unassembled WGS sequence"/>
</dbReference>
<comment type="similarity">
    <text evidence="3">Belongs to the SRP68 family.</text>
</comment>
<dbReference type="PANTHER" id="PTHR12860">
    <property type="entry name" value="SIGNAL RECOGNITION PARTICLE 68 KDA PROTEIN"/>
    <property type="match status" value="1"/>
</dbReference>
<organism evidence="12 13">
    <name type="scientific">Euplotes crassus</name>
    <dbReference type="NCBI Taxonomy" id="5936"/>
    <lineage>
        <taxon>Eukaryota</taxon>
        <taxon>Sar</taxon>
        <taxon>Alveolata</taxon>
        <taxon>Ciliophora</taxon>
        <taxon>Intramacronucleata</taxon>
        <taxon>Spirotrichea</taxon>
        <taxon>Hypotrichia</taxon>
        <taxon>Euplotida</taxon>
        <taxon>Euplotidae</taxon>
        <taxon>Moneuplotes</taxon>
    </lineage>
</organism>
<keyword evidence="10" id="KW-0175">Coiled coil</keyword>
<dbReference type="GO" id="GO:0005730">
    <property type="term" value="C:nucleolus"/>
    <property type="evidence" value="ECO:0007669"/>
    <property type="project" value="UniProtKB-SubCell"/>
</dbReference>
<evidence type="ECO:0000256" key="8">
    <source>
        <dbReference type="ARBA" id="ARBA00023274"/>
    </source>
</evidence>
<evidence type="ECO:0000256" key="10">
    <source>
        <dbReference type="SAM" id="Coils"/>
    </source>
</evidence>
<evidence type="ECO:0000256" key="2">
    <source>
        <dbReference type="ARBA" id="ARBA00004604"/>
    </source>
</evidence>
<evidence type="ECO:0000256" key="11">
    <source>
        <dbReference type="SAM" id="MobiDB-lite"/>
    </source>
</evidence>
<evidence type="ECO:0000256" key="3">
    <source>
        <dbReference type="ARBA" id="ARBA00009352"/>
    </source>
</evidence>
<keyword evidence="5" id="KW-0694">RNA-binding</keyword>
<evidence type="ECO:0000313" key="13">
    <source>
        <dbReference type="Proteomes" id="UP001295684"/>
    </source>
</evidence>
<evidence type="ECO:0000256" key="7">
    <source>
        <dbReference type="ARBA" id="ARBA00023242"/>
    </source>
</evidence>
<evidence type="ECO:0000256" key="1">
    <source>
        <dbReference type="ARBA" id="ARBA00004496"/>
    </source>
</evidence>
<dbReference type="Gene3D" id="1.10.3450.40">
    <property type="entry name" value="Signal recognition particle, SRP68 subunit, RNA-binding domain"/>
    <property type="match status" value="1"/>
</dbReference>
<dbReference type="GO" id="GO:0006614">
    <property type="term" value="P:SRP-dependent cotranslational protein targeting to membrane"/>
    <property type="evidence" value="ECO:0007669"/>
    <property type="project" value="InterPro"/>
</dbReference>
<feature type="coiled-coil region" evidence="10">
    <location>
        <begin position="227"/>
        <end position="257"/>
    </location>
</feature>
<feature type="compositionally biased region" description="Polar residues" evidence="11">
    <location>
        <begin position="1"/>
        <end position="13"/>
    </location>
</feature>
<evidence type="ECO:0000256" key="6">
    <source>
        <dbReference type="ARBA" id="ARBA00023135"/>
    </source>
</evidence>
<dbReference type="Pfam" id="PF16969">
    <property type="entry name" value="SRP68"/>
    <property type="match status" value="1"/>
</dbReference>
<protein>
    <recommendedName>
        <fullName evidence="9">Signal recognition particle subunit SRP68</fullName>
    </recommendedName>
</protein>
<evidence type="ECO:0000313" key="12">
    <source>
        <dbReference type="EMBL" id="CAI2361175.1"/>
    </source>
</evidence>
<feature type="region of interest" description="Disordered" evidence="11">
    <location>
        <begin position="1"/>
        <end position="25"/>
    </location>
</feature>
<dbReference type="InterPro" id="IPR038253">
    <property type="entry name" value="SRP68_N_sf"/>
</dbReference>
<name>A0AAD1U4E9_EUPCR</name>
<keyword evidence="6" id="KW-0733">Signal recognition particle</keyword>
<evidence type="ECO:0000256" key="5">
    <source>
        <dbReference type="ARBA" id="ARBA00022884"/>
    </source>
</evidence>
<dbReference type="GO" id="GO:0005047">
    <property type="term" value="F:signal recognition particle binding"/>
    <property type="evidence" value="ECO:0007669"/>
    <property type="project" value="InterPro"/>
</dbReference>
<dbReference type="GO" id="GO:0008312">
    <property type="term" value="F:7S RNA binding"/>
    <property type="evidence" value="ECO:0007669"/>
    <property type="project" value="InterPro"/>
</dbReference>
<dbReference type="GO" id="GO:0030942">
    <property type="term" value="F:endoplasmic reticulum signal peptide binding"/>
    <property type="evidence" value="ECO:0007669"/>
    <property type="project" value="InterPro"/>
</dbReference>
<dbReference type="AlphaFoldDB" id="A0AAD1U4E9"/>
<comment type="caution">
    <text evidence="12">The sequence shown here is derived from an EMBL/GenBank/DDBJ whole genome shotgun (WGS) entry which is preliminary data.</text>
</comment>
<accession>A0AAD1U4E9</accession>
<dbReference type="CDD" id="cd15481">
    <property type="entry name" value="SRP68-RBD"/>
    <property type="match status" value="1"/>
</dbReference>
<gene>
    <name evidence="12" type="ORF">ECRASSUSDP1_LOCUS2485</name>
</gene>
<keyword evidence="4" id="KW-0963">Cytoplasm</keyword>
<evidence type="ECO:0000256" key="9">
    <source>
        <dbReference type="ARBA" id="ARBA00029498"/>
    </source>
</evidence>
<sequence length="662" mass="76377">MSGQDTDQPIDTNMEQEEDQKQEPEDSFFVPLDVLVMVKTSQNQNGLRSNDYYRYYKYCSRKIHRLRKAAKLTQGRRKFVKNEVTAEKVRENERGVQIPLFTAERDWANAMFLKQQLTENGDECSRNKHTARKKMRRAYQQAQIFYGIIKELWDPQTTLEAEAYLDSIKASLDVECSNYKEALDAFLRTNVIYKHISRSKDALKAAIYSEKLEQIEPLIRLCTYNISKETDEDLSNLEELEKKLDAEEKLSQKVEESLSGGRRDNNEELINITYQGKSIPLKTQKLKSSFAKLESGQAELEKVRNSDDLSLKDKVDSYTHLLHIIEGCIVVIQKEKGEEIKKSEASGTLYNLLLGYVNSIKNNSILERCLLKAFANAENIPLAQVFTKQKLKAAQRPQLVMKLFDKALRALKKISQENDALSPDKLNEYQHREMIIQVYLKFYISVHYANEKRYRHSFLVIKRTREEAQRCFEYAQSDATKQEIEELKIFNENQIEYVLCKTQAVMMLEQQKEVDELGEDLGNLELADKQKQYTDNILNIAEWLFDDNGNLKDISAAKSIKTELIDGNMNILNTGGKNVLFLEDYDENNIDELLRKKIKINKKSKIIDLSSKLQPVMPKPFLFDIAGDGIEYPEISSTIKEIESKASQGSSLLGRIKGAFFG</sequence>
<keyword evidence="13" id="KW-1185">Reference proteome</keyword>
<keyword evidence="7" id="KW-0539">Nucleus</keyword>